<dbReference type="GO" id="GO:0004803">
    <property type="term" value="F:transposase activity"/>
    <property type="evidence" value="ECO:0007669"/>
    <property type="project" value="InterPro"/>
</dbReference>
<dbReference type="GO" id="GO:0003677">
    <property type="term" value="F:DNA binding"/>
    <property type="evidence" value="ECO:0007669"/>
    <property type="project" value="InterPro"/>
</dbReference>
<dbReference type="SUPFAM" id="SSF143422">
    <property type="entry name" value="Transposase IS200-like"/>
    <property type="match status" value="1"/>
</dbReference>
<evidence type="ECO:0000259" key="1">
    <source>
        <dbReference type="SMART" id="SM01321"/>
    </source>
</evidence>
<evidence type="ECO:0000313" key="2">
    <source>
        <dbReference type="EMBL" id="KKP57494.1"/>
    </source>
</evidence>
<organism evidence="2 3">
    <name type="scientific">Candidatus Gottesmanbacteria bacterium GW2011_GWA1_34_13</name>
    <dbReference type="NCBI Taxonomy" id="1618434"/>
    <lineage>
        <taxon>Bacteria</taxon>
        <taxon>Candidatus Gottesmaniibacteriota</taxon>
    </lineage>
</organism>
<dbReference type="GO" id="GO:0006313">
    <property type="term" value="P:DNA transposition"/>
    <property type="evidence" value="ECO:0007669"/>
    <property type="project" value="InterPro"/>
</dbReference>
<gene>
    <name evidence="2" type="ORF">UR52_C0030G0005</name>
</gene>
<dbReference type="Pfam" id="PF01797">
    <property type="entry name" value="Y1_Tnp"/>
    <property type="match status" value="1"/>
</dbReference>
<dbReference type="Gene3D" id="3.30.70.1290">
    <property type="entry name" value="Transposase IS200-like"/>
    <property type="match status" value="1"/>
</dbReference>
<proteinExistence type="predicted"/>
<protein>
    <recommendedName>
        <fullName evidence="1">Transposase IS200-like domain-containing protein</fullName>
    </recommendedName>
</protein>
<feature type="domain" description="Transposase IS200-like" evidence="1">
    <location>
        <begin position="16"/>
        <end position="131"/>
    </location>
</feature>
<comment type="caution">
    <text evidence="2">The sequence shown here is derived from an EMBL/GenBank/DDBJ whole genome shotgun (WGS) entry which is preliminary data.</text>
</comment>
<dbReference type="Proteomes" id="UP000034176">
    <property type="component" value="Unassembled WGS sequence"/>
</dbReference>
<dbReference type="EMBL" id="LBPN01000030">
    <property type="protein sequence ID" value="KKP57494.1"/>
    <property type="molecule type" value="Genomic_DNA"/>
</dbReference>
<dbReference type="SMART" id="SM01321">
    <property type="entry name" value="Y1_Tnp"/>
    <property type="match status" value="1"/>
</dbReference>
<dbReference type="InterPro" id="IPR036515">
    <property type="entry name" value="Transposase_17_sf"/>
</dbReference>
<name>A0A0G0AKX0_9BACT</name>
<dbReference type="InterPro" id="IPR002686">
    <property type="entry name" value="Transposase_17"/>
</dbReference>
<dbReference type="PANTHER" id="PTHR34322">
    <property type="entry name" value="TRANSPOSASE, Y1_TNP DOMAIN-CONTAINING"/>
    <property type="match status" value="1"/>
</dbReference>
<sequence length="207" mass="25173">MREIFKIMPLRNIVFEKGFYYHVYNRGSEKRLIFLEKRDYLKFLKRTQEYFQKYNISILCFCLMPNHFHFLLKQEDTSSIALFMNVLQLAYAKYFNTKYRRVGPLYQGRFKAKIVENDEYLLQLSAYIHRNPLSLIPDSGNPQDSRNQIRHYPYSSYKDYLSKYFSVITKPQTILNYFSKTNKNLSYESFVENFKTNYENYELLIDE</sequence>
<evidence type="ECO:0000313" key="3">
    <source>
        <dbReference type="Proteomes" id="UP000034176"/>
    </source>
</evidence>
<dbReference type="PANTHER" id="PTHR34322:SF2">
    <property type="entry name" value="TRANSPOSASE IS200-LIKE DOMAIN-CONTAINING PROTEIN"/>
    <property type="match status" value="1"/>
</dbReference>
<reference evidence="2 3" key="1">
    <citation type="journal article" date="2015" name="Nature">
        <title>rRNA introns, odd ribosomes, and small enigmatic genomes across a large radiation of phyla.</title>
        <authorList>
            <person name="Brown C.T."/>
            <person name="Hug L.A."/>
            <person name="Thomas B.C."/>
            <person name="Sharon I."/>
            <person name="Castelle C.J."/>
            <person name="Singh A."/>
            <person name="Wilkins M.J."/>
            <person name="Williams K.H."/>
            <person name="Banfield J.F."/>
        </authorList>
    </citation>
    <scope>NUCLEOTIDE SEQUENCE [LARGE SCALE GENOMIC DNA]</scope>
</reference>
<dbReference type="AlphaFoldDB" id="A0A0G0AKX0"/>
<accession>A0A0G0AKX0</accession>